<evidence type="ECO:0000313" key="2">
    <source>
        <dbReference type="Proteomes" id="UP001060215"/>
    </source>
</evidence>
<organism evidence="1 2">
    <name type="scientific">Camellia lanceoleosa</name>
    <dbReference type="NCBI Taxonomy" id="1840588"/>
    <lineage>
        <taxon>Eukaryota</taxon>
        <taxon>Viridiplantae</taxon>
        <taxon>Streptophyta</taxon>
        <taxon>Embryophyta</taxon>
        <taxon>Tracheophyta</taxon>
        <taxon>Spermatophyta</taxon>
        <taxon>Magnoliopsida</taxon>
        <taxon>eudicotyledons</taxon>
        <taxon>Gunneridae</taxon>
        <taxon>Pentapetalae</taxon>
        <taxon>asterids</taxon>
        <taxon>Ericales</taxon>
        <taxon>Theaceae</taxon>
        <taxon>Camellia</taxon>
    </lineage>
</organism>
<dbReference type="EMBL" id="CM045763">
    <property type="protein sequence ID" value="KAI8022804.1"/>
    <property type="molecule type" value="Genomic_DNA"/>
</dbReference>
<proteinExistence type="predicted"/>
<sequence>MGQRNRHQIDAFRSAVNDYGLVDLGYVGAKFTWCNNRQGGLVRERLDRGLATAAWMGAFPNATVFHLVCTTSNHVPLLVDILGNKPIPHNRGWGSSIYHFEAM</sequence>
<evidence type="ECO:0000313" key="1">
    <source>
        <dbReference type="EMBL" id="KAI8022804.1"/>
    </source>
</evidence>
<gene>
    <name evidence="1" type="ORF">LOK49_LG03G02298</name>
</gene>
<reference evidence="1 2" key="1">
    <citation type="journal article" date="2022" name="Plant J.">
        <title>Chromosome-level genome of Camellia lanceoleosa provides a valuable resource for understanding genome evolution and self-incompatibility.</title>
        <authorList>
            <person name="Gong W."/>
            <person name="Xiao S."/>
            <person name="Wang L."/>
            <person name="Liao Z."/>
            <person name="Chang Y."/>
            <person name="Mo W."/>
            <person name="Hu G."/>
            <person name="Li W."/>
            <person name="Zhao G."/>
            <person name="Zhu H."/>
            <person name="Hu X."/>
            <person name="Ji K."/>
            <person name="Xiang X."/>
            <person name="Song Q."/>
            <person name="Yuan D."/>
            <person name="Jin S."/>
            <person name="Zhang L."/>
        </authorList>
    </citation>
    <scope>NUCLEOTIDE SEQUENCE [LARGE SCALE GENOMIC DNA]</scope>
    <source>
        <strain evidence="1">SQ_2022a</strain>
    </source>
</reference>
<name>A0ACC0IC63_9ERIC</name>
<accession>A0ACC0IC63</accession>
<keyword evidence="2" id="KW-1185">Reference proteome</keyword>
<protein>
    <submittedName>
        <fullName evidence="1">Uncharacterized protein</fullName>
    </submittedName>
</protein>
<comment type="caution">
    <text evidence="1">The sequence shown here is derived from an EMBL/GenBank/DDBJ whole genome shotgun (WGS) entry which is preliminary data.</text>
</comment>
<dbReference type="Proteomes" id="UP001060215">
    <property type="component" value="Chromosome 6"/>
</dbReference>